<proteinExistence type="predicted"/>
<dbReference type="Pfam" id="PF04229">
    <property type="entry name" value="GrpB"/>
    <property type="match status" value="1"/>
</dbReference>
<organism evidence="1 2">
    <name type="scientific">Paenibacillus eucommiae</name>
    <dbReference type="NCBI Taxonomy" id="1355755"/>
    <lineage>
        <taxon>Bacteria</taxon>
        <taxon>Bacillati</taxon>
        <taxon>Bacillota</taxon>
        <taxon>Bacilli</taxon>
        <taxon>Bacillales</taxon>
        <taxon>Paenibacillaceae</taxon>
        <taxon>Paenibacillus</taxon>
    </lineage>
</organism>
<gene>
    <name evidence="1" type="ORF">J2Z66_007006</name>
</gene>
<dbReference type="PANTHER" id="PTHR34822:SF1">
    <property type="entry name" value="GRPB FAMILY PROTEIN"/>
    <property type="match status" value="1"/>
</dbReference>
<keyword evidence="2" id="KW-1185">Reference proteome</keyword>
<comment type="caution">
    <text evidence="1">The sequence shown here is derived from an EMBL/GenBank/DDBJ whole genome shotgun (WGS) entry which is preliminary data.</text>
</comment>
<dbReference type="InterPro" id="IPR007344">
    <property type="entry name" value="GrpB/CoaE"/>
</dbReference>
<name>A0ABS4J687_9BACL</name>
<dbReference type="RefSeq" id="WP_209977171.1">
    <property type="nucleotide sequence ID" value="NZ_JAGGLB010000033.1"/>
</dbReference>
<dbReference type="Gene3D" id="3.30.460.10">
    <property type="entry name" value="Beta Polymerase, domain 2"/>
    <property type="match status" value="1"/>
</dbReference>
<evidence type="ECO:0000313" key="2">
    <source>
        <dbReference type="Proteomes" id="UP001519287"/>
    </source>
</evidence>
<dbReference type="PANTHER" id="PTHR34822">
    <property type="entry name" value="GRPB DOMAIN PROTEIN (AFU_ORTHOLOGUE AFUA_1G01530)"/>
    <property type="match status" value="1"/>
</dbReference>
<dbReference type="SUPFAM" id="SSF81301">
    <property type="entry name" value="Nucleotidyltransferase"/>
    <property type="match status" value="1"/>
</dbReference>
<dbReference type="Proteomes" id="UP001519287">
    <property type="component" value="Unassembled WGS sequence"/>
</dbReference>
<evidence type="ECO:0000313" key="1">
    <source>
        <dbReference type="EMBL" id="MBP1995364.1"/>
    </source>
</evidence>
<protein>
    <submittedName>
        <fullName evidence="1">GrpB-like predicted nucleotidyltransferase (UPF0157 family)</fullName>
    </submittedName>
</protein>
<accession>A0ABS4J687</accession>
<sequence length="172" mass="19911">MLGLPKGEVLLVPWTEQWGEEFLLEKRRIESGNGAYPLVIHHIGSTAVQSLSAKPIIDIAIEIMRFEDGVQCVPHLEQIGYSYKGTNILPERHYFSKGEPRTHQIHMFQTGSEHLIRQVAFRDHLNQNESDRRSYQELKENLAKTYTTDKWAYADAKTDFVHSIMRKLGFEN</sequence>
<reference evidence="1 2" key="1">
    <citation type="submission" date="2021-03" db="EMBL/GenBank/DDBJ databases">
        <title>Genomic Encyclopedia of Type Strains, Phase IV (KMG-IV): sequencing the most valuable type-strain genomes for metagenomic binning, comparative biology and taxonomic classification.</title>
        <authorList>
            <person name="Goeker M."/>
        </authorList>
    </citation>
    <scope>NUCLEOTIDE SEQUENCE [LARGE SCALE GENOMIC DNA]</scope>
    <source>
        <strain evidence="1 2">DSM 26048</strain>
    </source>
</reference>
<dbReference type="EMBL" id="JAGGLB010000033">
    <property type="protein sequence ID" value="MBP1995364.1"/>
    <property type="molecule type" value="Genomic_DNA"/>
</dbReference>
<dbReference type="InterPro" id="IPR043519">
    <property type="entry name" value="NT_sf"/>
</dbReference>